<feature type="region of interest" description="Disordered" evidence="1">
    <location>
        <begin position="1"/>
        <end position="24"/>
    </location>
</feature>
<evidence type="ECO:0000313" key="3">
    <source>
        <dbReference type="Proteomes" id="UP001439008"/>
    </source>
</evidence>
<protein>
    <submittedName>
        <fullName evidence="2">Uncharacterized protein</fullName>
    </submittedName>
</protein>
<organism evidence="2 3">
    <name type="scientific">Bonamia ostreae</name>
    <dbReference type="NCBI Taxonomy" id="126728"/>
    <lineage>
        <taxon>Eukaryota</taxon>
        <taxon>Sar</taxon>
        <taxon>Rhizaria</taxon>
        <taxon>Endomyxa</taxon>
        <taxon>Ascetosporea</taxon>
        <taxon>Haplosporida</taxon>
        <taxon>Bonamia</taxon>
    </lineage>
</organism>
<keyword evidence="3" id="KW-1185">Reference proteome</keyword>
<name>A0ABV2AQQ0_9EUKA</name>
<reference evidence="2 3" key="1">
    <citation type="journal article" date="2024" name="BMC Biol.">
        <title>Comparative genomics of Ascetosporea gives new insight into the evolutionary basis for animal parasitism in Rhizaria.</title>
        <authorList>
            <person name="Hiltunen Thoren M."/>
            <person name="Onut-Brannstrom I."/>
            <person name="Alfjorden A."/>
            <person name="Peckova H."/>
            <person name="Swords F."/>
            <person name="Hooper C."/>
            <person name="Holzer A.S."/>
            <person name="Bass D."/>
            <person name="Burki F."/>
        </authorList>
    </citation>
    <scope>NUCLEOTIDE SEQUENCE [LARGE SCALE GENOMIC DNA]</scope>
    <source>
        <strain evidence="2">20-A016</strain>
    </source>
</reference>
<dbReference type="Proteomes" id="UP001439008">
    <property type="component" value="Unassembled WGS sequence"/>
</dbReference>
<evidence type="ECO:0000313" key="2">
    <source>
        <dbReference type="EMBL" id="MES1921743.1"/>
    </source>
</evidence>
<accession>A0ABV2AQQ0</accession>
<dbReference type="EMBL" id="JBDODL010001704">
    <property type="protein sequence ID" value="MES1921743.1"/>
    <property type="molecule type" value="Genomic_DNA"/>
</dbReference>
<gene>
    <name evidence="2" type="ORF">MHBO_003272</name>
</gene>
<proteinExistence type="predicted"/>
<comment type="caution">
    <text evidence="2">The sequence shown here is derived from an EMBL/GenBank/DDBJ whole genome shotgun (WGS) entry which is preliminary data.</text>
</comment>
<evidence type="ECO:0000256" key="1">
    <source>
        <dbReference type="SAM" id="MobiDB-lite"/>
    </source>
</evidence>
<feature type="region of interest" description="Disordered" evidence="1">
    <location>
        <begin position="33"/>
        <end position="52"/>
    </location>
</feature>
<sequence length="160" mass="18410">METNQNSNSKMDKENKTINEEKKIGRNYYIADLSASSEDDENEGTTAENFETRSRNYIESLQQEALSAPNKELREHIRQTQLREQNRNERLAQGAMVFSGDASLENGLKKSHFDQSGVNIRYKHDGRVVDEKEDLKTEKLLPSLSDPKLWKVGCPVFIKF</sequence>
<feature type="compositionally biased region" description="Basic and acidic residues" evidence="1">
    <location>
        <begin position="10"/>
        <end position="24"/>
    </location>
</feature>